<dbReference type="EMBL" id="BTSX01000005">
    <property type="protein sequence ID" value="GMT02641.1"/>
    <property type="molecule type" value="Genomic_DNA"/>
</dbReference>
<dbReference type="GO" id="GO:0055074">
    <property type="term" value="P:calcium ion homeostasis"/>
    <property type="evidence" value="ECO:0007669"/>
    <property type="project" value="TreeGrafter"/>
</dbReference>
<feature type="transmembrane region" description="Helical" evidence="11">
    <location>
        <begin position="64"/>
        <end position="88"/>
    </location>
</feature>
<keyword evidence="7 11" id="KW-1133">Transmembrane helix</keyword>
<feature type="transmembrane region" description="Helical" evidence="11">
    <location>
        <begin position="25"/>
        <end position="44"/>
    </location>
</feature>
<dbReference type="GO" id="GO:0006509">
    <property type="term" value="P:membrane protein ectodomain proteolysis"/>
    <property type="evidence" value="ECO:0007669"/>
    <property type="project" value="TreeGrafter"/>
</dbReference>
<feature type="region of interest" description="Disordered" evidence="10">
    <location>
        <begin position="254"/>
        <end position="308"/>
    </location>
</feature>
<feature type="transmembrane region" description="Helical" evidence="11">
    <location>
        <begin position="131"/>
        <end position="150"/>
    </location>
</feature>
<protein>
    <recommendedName>
        <fullName evidence="14">Presenilin</fullName>
    </recommendedName>
</protein>
<feature type="compositionally biased region" description="Acidic residues" evidence="10">
    <location>
        <begin position="262"/>
        <end position="289"/>
    </location>
</feature>
<sequence>MSGRCSDLCTLANQWRRIYAETRSILLPVLLCICLTQVAWVGVYDCTVTRNLFPFDSQDSLTDGLANAALAMIVIAFISGLMIALAIYQFKRTVESWLSLSCIVVSFVITGSIFQDGAVRLLPGLDENTQLAIAGSLTTVYGSGAVMAFFTKHLPAWFHQLYVITNCASIAAFYLTALPSHTAWFLLAAVVLWDIFAVLAPIGPLKIALERSSDYGADILRFMMFTAEGEDSSSGVEEEGESVTRPVQRLSAGADMKIKDQSEEEESAESGDEESEVEEEGDASGDSSDDYSSSSSSSAPIISSDVAPAEEKNAREALNSGSHLGFGDFIFYSILVGRSMATGLLPAIYSTLCVLIGLAYTLSIPHDQETLPALPISIILGMTGHFSTVALMGAVEFLYDAYSV</sequence>
<dbReference type="Proteomes" id="UP001432027">
    <property type="component" value="Unassembled WGS sequence"/>
</dbReference>
<feature type="compositionally biased region" description="Low complexity" evidence="10">
    <location>
        <begin position="290"/>
        <end position="299"/>
    </location>
</feature>
<dbReference type="GO" id="GO:0042500">
    <property type="term" value="F:aspartic endopeptidase activity, intramembrane cleaving"/>
    <property type="evidence" value="ECO:0007669"/>
    <property type="project" value="InterPro"/>
</dbReference>
<dbReference type="GO" id="GO:0005789">
    <property type="term" value="C:endoplasmic reticulum membrane"/>
    <property type="evidence" value="ECO:0007669"/>
    <property type="project" value="UniProtKB-SubCell"/>
</dbReference>
<comment type="caution">
    <text evidence="12">The sequence shown here is derived from an EMBL/GenBank/DDBJ whole genome shotgun (WGS) entry which is preliminary data.</text>
</comment>
<organism evidence="12 13">
    <name type="scientific">Pristionchus entomophagus</name>
    <dbReference type="NCBI Taxonomy" id="358040"/>
    <lineage>
        <taxon>Eukaryota</taxon>
        <taxon>Metazoa</taxon>
        <taxon>Ecdysozoa</taxon>
        <taxon>Nematoda</taxon>
        <taxon>Chromadorea</taxon>
        <taxon>Rhabditida</taxon>
        <taxon>Rhabditina</taxon>
        <taxon>Diplogasteromorpha</taxon>
        <taxon>Diplogasteroidea</taxon>
        <taxon>Neodiplogasteridae</taxon>
        <taxon>Pristionchus</taxon>
    </lineage>
</organism>
<name>A0AAV5U6Y2_9BILA</name>
<keyword evidence="6" id="KW-0914">Notch signaling pathway</keyword>
<reference evidence="12" key="1">
    <citation type="submission" date="2023-10" db="EMBL/GenBank/DDBJ databases">
        <title>Genome assembly of Pristionchus species.</title>
        <authorList>
            <person name="Yoshida K."/>
            <person name="Sommer R.J."/>
        </authorList>
    </citation>
    <scope>NUCLEOTIDE SEQUENCE</scope>
    <source>
        <strain evidence="12">RS0144</strain>
    </source>
</reference>
<dbReference type="GO" id="GO:0034205">
    <property type="term" value="P:amyloid-beta formation"/>
    <property type="evidence" value="ECO:0007669"/>
    <property type="project" value="TreeGrafter"/>
</dbReference>
<gene>
    <name evidence="12" type="ORF">PENTCL1PPCAC_24815</name>
</gene>
<feature type="transmembrane region" description="Helical" evidence="11">
    <location>
        <begin position="374"/>
        <end position="399"/>
    </location>
</feature>
<evidence type="ECO:0000256" key="2">
    <source>
        <dbReference type="ARBA" id="ARBA00004653"/>
    </source>
</evidence>
<feature type="transmembrane region" description="Helical" evidence="11">
    <location>
        <begin position="183"/>
        <end position="202"/>
    </location>
</feature>
<feature type="transmembrane region" description="Helical" evidence="11">
    <location>
        <begin position="343"/>
        <end position="362"/>
    </location>
</feature>
<feature type="transmembrane region" description="Helical" evidence="11">
    <location>
        <begin position="97"/>
        <end position="119"/>
    </location>
</feature>
<dbReference type="GO" id="GO:0016485">
    <property type="term" value="P:protein processing"/>
    <property type="evidence" value="ECO:0007669"/>
    <property type="project" value="InterPro"/>
</dbReference>
<accession>A0AAV5U6Y2</accession>
<dbReference type="InterPro" id="IPR042524">
    <property type="entry name" value="Presenilin_C"/>
</dbReference>
<dbReference type="PANTHER" id="PTHR10202">
    <property type="entry name" value="PRESENILIN"/>
    <property type="match status" value="1"/>
</dbReference>
<keyword evidence="5" id="KW-0256">Endoplasmic reticulum</keyword>
<dbReference type="GO" id="GO:0007219">
    <property type="term" value="P:Notch signaling pathway"/>
    <property type="evidence" value="ECO:0007669"/>
    <property type="project" value="UniProtKB-KW"/>
</dbReference>
<keyword evidence="8" id="KW-0333">Golgi apparatus</keyword>
<evidence type="ECO:0000256" key="10">
    <source>
        <dbReference type="SAM" id="MobiDB-lite"/>
    </source>
</evidence>
<dbReference type="Gene3D" id="1.10.472.100">
    <property type="entry name" value="Presenilin"/>
    <property type="match status" value="1"/>
</dbReference>
<evidence type="ECO:0000256" key="4">
    <source>
        <dbReference type="ARBA" id="ARBA00022692"/>
    </source>
</evidence>
<proteinExistence type="inferred from homology"/>
<dbReference type="GO" id="GO:0000139">
    <property type="term" value="C:Golgi membrane"/>
    <property type="evidence" value="ECO:0007669"/>
    <property type="project" value="UniProtKB-SubCell"/>
</dbReference>
<dbReference type="InterPro" id="IPR006639">
    <property type="entry name" value="Preselin/SPP"/>
</dbReference>
<evidence type="ECO:0000256" key="11">
    <source>
        <dbReference type="SAM" id="Phobius"/>
    </source>
</evidence>
<evidence type="ECO:0000313" key="13">
    <source>
        <dbReference type="Proteomes" id="UP001432027"/>
    </source>
</evidence>
<evidence type="ECO:0000256" key="8">
    <source>
        <dbReference type="ARBA" id="ARBA00023034"/>
    </source>
</evidence>
<evidence type="ECO:0000313" key="12">
    <source>
        <dbReference type="EMBL" id="GMT02641.1"/>
    </source>
</evidence>
<keyword evidence="13" id="KW-1185">Reference proteome</keyword>
<dbReference type="GO" id="GO:0070765">
    <property type="term" value="C:gamma-secretase complex"/>
    <property type="evidence" value="ECO:0007669"/>
    <property type="project" value="TreeGrafter"/>
</dbReference>
<dbReference type="PANTHER" id="PTHR10202:SF25">
    <property type="entry name" value="PRESENILIN SPE-4"/>
    <property type="match status" value="1"/>
</dbReference>
<evidence type="ECO:0000256" key="5">
    <source>
        <dbReference type="ARBA" id="ARBA00022824"/>
    </source>
</evidence>
<keyword evidence="4 11" id="KW-0812">Transmembrane</keyword>
<comment type="subcellular location">
    <subcellularLocation>
        <location evidence="1">Endoplasmic reticulum membrane</location>
        <topology evidence="1">Multi-pass membrane protein</topology>
    </subcellularLocation>
    <subcellularLocation>
        <location evidence="2">Golgi apparatus membrane</location>
        <topology evidence="2">Multi-pass membrane protein</topology>
    </subcellularLocation>
</comment>
<evidence type="ECO:0000256" key="9">
    <source>
        <dbReference type="ARBA" id="ARBA00023136"/>
    </source>
</evidence>
<evidence type="ECO:0000256" key="7">
    <source>
        <dbReference type="ARBA" id="ARBA00022989"/>
    </source>
</evidence>
<dbReference type="InterPro" id="IPR001108">
    <property type="entry name" value="Peptidase_A22A"/>
</dbReference>
<feature type="transmembrane region" description="Helical" evidence="11">
    <location>
        <begin position="157"/>
        <end position="177"/>
    </location>
</feature>
<evidence type="ECO:0000256" key="3">
    <source>
        <dbReference type="ARBA" id="ARBA00008604"/>
    </source>
</evidence>
<evidence type="ECO:0000256" key="6">
    <source>
        <dbReference type="ARBA" id="ARBA00022976"/>
    </source>
</evidence>
<dbReference type="AlphaFoldDB" id="A0AAV5U6Y2"/>
<evidence type="ECO:0008006" key="14">
    <source>
        <dbReference type="Google" id="ProtNLM"/>
    </source>
</evidence>
<evidence type="ECO:0000256" key="1">
    <source>
        <dbReference type="ARBA" id="ARBA00004477"/>
    </source>
</evidence>
<dbReference type="SMART" id="SM00730">
    <property type="entry name" value="PSN"/>
    <property type="match status" value="1"/>
</dbReference>
<dbReference type="Pfam" id="PF01080">
    <property type="entry name" value="Presenilin"/>
    <property type="match status" value="1"/>
</dbReference>
<keyword evidence="9 11" id="KW-0472">Membrane</keyword>
<comment type="similarity">
    <text evidence="3">Belongs to the peptidase A22A family.</text>
</comment>